<dbReference type="OrthoDB" id="347457at2759"/>
<comment type="caution">
    <text evidence="3">The sequence shown here is derived from an EMBL/GenBank/DDBJ whole genome shotgun (WGS) entry which is preliminary data.</text>
</comment>
<feature type="coiled-coil region" evidence="1">
    <location>
        <begin position="1"/>
        <end position="28"/>
    </location>
</feature>
<keyword evidence="4" id="KW-1185">Reference proteome</keyword>
<dbReference type="AlphaFoldDB" id="A0A2C6KE59"/>
<feature type="compositionally biased region" description="Gly residues" evidence="2">
    <location>
        <begin position="32"/>
        <end position="46"/>
    </location>
</feature>
<organism evidence="3 4">
    <name type="scientific">Cystoisospora suis</name>
    <dbReference type="NCBI Taxonomy" id="483139"/>
    <lineage>
        <taxon>Eukaryota</taxon>
        <taxon>Sar</taxon>
        <taxon>Alveolata</taxon>
        <taxon>Apicomplexa</taxon>
        <taxon>Conoidasida</taxon>
        <taxon>Coccidia</taxon>
        <taxon>Eucoccidiorida</taxon>
        <taxon>Eimeriorina</taxon>
        <taxon>Sarcocystidae</taxon>
        <taxon>Cystoisospora</taxon>
    </lineage>
</organism>
<proteinExistence type="predicted"/>
<accession>A0A2C6KE59</accession>
<gene>
    <name evidence="3" type="ORF">CSUI_011358</name>
</gene>
<evidence type="ECO:0000256" key="2">
    <source>
        <dbReference type="SAM" id="MobiDB-lite"/>
    </source>
</evidence>
<evidence type="ECO:0000256" key="1">
    <source>
        <dbReference type="SAM" id="Coils"/>
    </source>
</evidence>
<dbReference type="GeneID" id="94434668"/>
<dbReference type="VEuPathDB" id="ToxoDB:CSUI_011358"/>
<dbReference type="EMBL" id="MIGC01010999">
    <property type="protein sequence ID" value="PHJ14832.1"/>
    <property type="molecule type" value="Genomic_DNA"/>
</dbReference>
<keyword evidence="1" id="KW-0175">Coiled coil</keyword>
<evidence type="ECO:0000313" key="3">
    <source>
        <dbReference type="EMBL" id="PHJ14832.1"/>
    </source>
</evidence>
<feature type="non-terminal residue" evidence="3">
    <location>
        <position position="1"/>
    </location>
</feature>
<name>A0A2C6KE59_9APIC</name>
<protein>
    <submittedName>
        <fullName evidence="3">Uncharacterized protein</fullName>
    </submittedName>
</protein>
<evidence type="ECO:0000313" key="4">
    <source>
        <dbReference type="Proteomes" id="UP000221165"/>
    </source>
</evidence>
<dbReference type="Proteomes" id="UP000221165">
    <property type="component" value="Unassembled WGS sequence"/>
</dbReference>
<reference evidence="3 4" key="1">
    <citation type="journal article" date="2017" name="Int. J. Parasitol.">
        <title>The genome of the protozoan parasite Cystoisospora suis and a reverse vaccinology approach to identify vaccine candidates.</title>
        <authorList>
            <person name="Palmieri N."/>
            <person name="Shrestha A."/>
            <person name="Ruttkowski B."/>
            <person name="Beck T."/>
            <person name="Vogl C."/>
            <person name="Tomley F."/>
            <person name="Blake D.P."/>
            <person name="Joachim A."/>
        </authorList>
    </citation>
    <scope>NUCLEOTIDE SEQUENCE [LARGE SCALE GENOMIC DNA]</scope>
    <source>
        <strain evidence="3 4">Wien I</strain>
    </source>
</reference>
<sequence length="94" mass="10275">SRDRAVENEQLKEEIQRLKCNLEEVTKRNASLGGGFDGGAAGGDGAAGPRSADDVADQLARVQREIDRHRSMGRQLGHTIQELRVSKMSVMQSQ</sequence>
<feature type="region of interest" description="Disordered" evidence="2">
    <location>
        <begin position="29"/>
        <end position="53"/>
    </location>
</feature>
<dbReference type="RefSeq" id="XP_067916567.1">
    <property type="nucleotide sequence ID" value="XM_068071457.1"/>
</dbReference>
<feature type="non-terminal residue" evidence="3">
    <location>
        <position position="94"/>
    </location>
</feature>